<dbReference type="STRING" id="1424294.Gferi_02065"/>
<dbReference type="InterPro" id="IPR011856">
    <property type="entry name" value="tRNA_endonuc-like_dom_sf"/>
</dbReference>
<dbReference type="RefSeq" id="WP_069974056.1">
    <property type="nucleotide sequence ID" value="NZ_CP017269.1"/>
</dbReference>
<dbReference type="GO" id="GO:0004519">
    <property type="term" value="F:endonuclease activity"/>
    <property type="evidence" value="ECO:0007669"/>
    <property type="project" value="InterPro"/>
</dbReference>
<feature type="domain" description="Restriction endonuclease type IV Mrr" evidence="2">
    <location>
        <begin position="122"/>
        <end position="230"/>
    </location>
</feature>
<keyword evidence="1" id="KW-0472">Membrane</keyword>
<proteinExistence type="predicted"/>
<organism evidence="3 4">
    <name type="scientific">Geosporobacter ferrireducens</name>
    <dbReference type="NCBI Taxonomy" id="1424294"/>
    <lineage>
        <taxon>Bacteria</taxon>
        <taxon>Bacillati</taxon>
        <taxon>Bacillota</taxon>
        <taxon>Clostridia</taxon>
        <taxon>Peptostreptococcales</taxon>
        <taxon>Thermotaleaceae</taxon>
        <taxon>Geosporobacter</taxon>
    </lineage>
</organism>
<keyword evidence="1" id="KW-1133">Transmembrane helix</keyword>
<evidence type="ECO:0000313" key="3">
    <source>
        <dbReference type="EMBL" id="AOT68481.1"/>
    </source>
</evidence>
<dbReference type="EMBL" id="CP017269">
    <property type="protein sequence ID" value="AOT68481.1"/>
    <property type="molecule type" value="Genomic_DNA"/>
</dbReference>
<gene>
    <name evidence="3" type="ORF">Gferi_02065</name>
</gene>
<feature type="transmembrane region" description="Helical" evidence="1">
    <location>
        <begin position="271"/>
        <end position="287"/>
    </location>
</feature>
<dbReference type="Gene3D" id="3.40.1350.10">
    <property type="match status" value="1"/>
</dbReference>
<feature type="transmembrane region" description="Helical" evidence="1">
    <location>
        <begin position="46"/>
        <end position="65"/>
    </location>
</feature>
<dbReference type="AlphaFoldDB" id="A0A1D8GC63"/>
<feature type="transmembrane region" description="Helical" evidence="1">
    <location>
        <begin position="71"/>
        <end position="88"/>
    </location>
</feature>
<keyword evidence="1" id="KW-0812">Transmembrane</keyword>
<dbReference type="KEGG" id="gfe:Gferi_02065"/>
<dbReference type="OrthoDB" id="1950674at2"/>
<dbReference type="InterPro" id="IPR007560">
    <property type="entry name" value="Restrct_endonuc_IV_Mrr"/>
</dbReference>
<dbReference type="Proteomes" id="UP000095743">
    <property type="component" value="Chromosome"/>
</dbReference>
<evidence type="ECO:0000313" key="4">
    <source>
        <dbReference type="Proteomes" id="UP000095743"/>
    </source>
</evidence>
<keyword evidence="4" id="KW-1185">Reference proteome</keyword>
<evidence type="ECO:0000256" key="1">
    <source>
        <dbReference type="SAM" id="Phobius"/>
    </source>
</evidence>
<accession>A0A1D8GC63</accession>
<dbReference type="GO" id="GO:0003677">
    <property type="term" value="F:DNA binding"/>
    <property type="evidence" value="ECO:0007669"/>
    <property type="project" value="InterPro"/>
</dbReference>
<name>A0A1D8GC63_9FIRM</name>
<sequence>MNKYNEVTKYFMKQLKIHIHQNRTNKKLKKYYVERKTDGRSSLGKIFDYIGSRIIVFFSGLLFFLIMSKQLFTAVLLSILLTSLFHIIDIRIRNKKITEIINQRRKYLASQRVYKELMGKKPEEIHSFICQVFENVGFQRLTEEKNEDKEIYYLFKYNETNLPALFKMNRYDENTQLKELERYSERLRKKGFKKGIMIVTTDFTKECYDFIERNIEQKLILIEKEKLLKIIDKAGLFPTDQEMDKYIFDRIEKRERKMAAYRDALLSKSKATRYVVLAFFLLLWSRFTPYSNYYNIMALLLFALAILTFYCNIKGKVDSEKEFNLEQFIEG</sequence>
<reference evidence="3 4" key="1">
    <citation type="submission" date="2016-09" db="EMBL/GenBank/DDBJ databases">
        <title>Genomic analysis reveals versatility of anaerobic energy metabolism of Geosporobacter ferrireducens IRF9 of phylum Firmicutes.</title>
        <authorList>
            <person name="Kim S.-J."/>
        </authorList>
    </citation>
    <scope>NUCLEOTIDE SEQUENCE [LARGE SCALE GENOMIC DNA]</scope>
    <source>
        <strain evidence="3 4">IRF9</strain>
    </source>
</reference>
<feature type="transmembrane region" description="Helical" evidence="1">
    <location>
        <begin position="293"/>
        <end position="313"/>
    </location>
</feature>
<protein>
    <recommendedName>
        <fullName evidence="2">Restriction endonuclease type IV Mrr domain-containing protein</fullName>
    </recommendedName>
</protein>
<evidence type="ECO:0000259" key="2">
    <source>
        <dbReference type="Pfam" id="PF04471"/>
    </source>
</evidence>
<dbReference type="Pfam" id="PF04471">
    <property type="entry name" value="Mrr_cat"/>
    <property type="match status" value="1"/>
</dbReference>
<dbReference type="GO" id="GO:0009307">
    <property type="term" value="P:DNA restriction-modification system"/>
    <property type="evidence" value="ECO:0007669"/>
    <property type="project" value="InterPro"/>
</dbReference>